<evidence type="ECO:0000256" key="1">
    <source>
        <dbReference type="SAM" id="SignalP"/>
    </source>
</evidence>
<keyword evidence="1" id="KW-0732">Signal</keyword>
<evidence type="ECO:0000313" key="3">
    <source>
        <dbReference type="Proteomes" id="UP000779507"/>
    </source>
</evidence>
<comment type="caution">
    <text evidence="2">The sequence shown here is derived from an EMBL/GenBank/DDBJ whole genome shotgun (WGS) entry which is preliminary data.</text>
</comment>
<gene>
    <name evidence="2" type="ORF">HNP98_002668</name>
</gene>
<feature type="signal peptide" evidence="1">
    <location>
        <begin position="1"/>
        <end position="20"/>
    </location>
</feature>
<accession>A0ABX2FTS0</accession>
<feature type="chain" id="PRO_5045618416" evidence="1">
    <location>
        <begin position="21"/>
        <end position="173"/>
    </location>
</feature>
<keyword evidence="3" id="KW-1185">Reference proteome</keyword>
<name>A0ABX2FTS0_9BACT</name>
<dbReference type="Proteomes" id="UP000779507">
    <property type="component" value="Unassembled WGS sequence"/>
</dbReference>
<sequence>MKNLRFLAALLFVLPVAAKAQTKPATTQQVTEVTEDLDPATGKVVRRTTRTTTVPAGTALPTRTTAADAPATRASDAQVSDFFREKTTVGTLTAPALLDAYARFIEKVRADRRTWNAANWSAAAAVLSSLNGRYEQVRANFVLDDKVTIRSQQAEFQTLRTARQLSDQVSDKL</sequence>
<proteinExistence type="predicted"/>
<protein>
    <submittedName>
        <fullName evidence="2">Uncharacterized protein</fullName>
    </submittedName>
</protein>
<dbReference type="RefSeq" id="WP_173810549.1">
    <property type="nucleotide sequence ID" value="NZ_JABSNP010000012.1"/>
</dbReference>
<dbReference type="EMBL" id="JABSNP010000012">
    <property type="protein sequence ID" value="NRT19832.1"/>
    <property type="molecule type" value="Genomic_DNA"/>
</dbReference>
<organism evidence="2 3">
    <name type="scientific">Hymenobacter caeli</name>
    <dbReference type="NCBI Taxonomy" id="2735894"/>
    <lineage>
        <taxon>Bacteria</taxon>
        <taxon>Pseudomonadati</taxon>
        <taxon>Bacteroidota</taxon>
        <taxon>Cytophagia</taxon>
        <taxon>Cytophagales</taxon>
        <taxon>Hymenobacteraceae</taxon>
        <taxon>Hymenobacter</taxon>
    </lineage>
</organism>
<reference evidence="2 3" key="1">
    <citation type="submission" date="2020-05" db="EMBL/GenBank/DDBJ databases">
        <title>Genomic Encyclopedia of Type Strains, Phase IV (KMG-V): Genome sequencing to study the core and pangenomes of soil and plant-associated prokaryotes.</title>
        <authorList>
            <person name="Whitman W."/>
        </authorList>
    </citation>
    <scope>NUCLEOTIDE SEQUENCE [LARGE SCALE GENOMIC DNA]</scope>
    <source>
        <strain evidence="2 3">9A</strain>
    </source>
</reference>
<evidence type="ECO:0000313" key="2">
    <source>
        <dbReference type="EMBL" id="NRT19832.1"/>
    </source>
</evidence>